<feature type="region of interest" description="Disordered" evidence="1">
    <location>
        <begin position="92"/>
        <end position="124"/>
    </location>
</feature>
<dbReference type="AlphaFoldDB" id="A0A2I0IYU2"/>
<evidence type="ECO:0000313" key="2">
    <source>
        <dbReference type="EMBL" id="PKI49178.1"/>
    </source>
</evidence>
<feature type="non-terminal residue" evidence="2">
    <location>
        <position position="1"/>
    </location>
</feature>
<evidence type="ECO:0000256" key="1">
    <source>
        <dbReference type="SAM" id="MobiDB-lite"/>
    </source>
</evidence>
<protein>
    <submittedName>
        <fullName evidence="2">Uncharacterized protein</fullName>
    </submittedName>
</protein>
<proteinExistence type="predicted"/>
<organism evidence="2 3">
    <name type="scientific">Punica granatum</name>
    <name type="common">Pomegranate</name>
    <dbReference type="NCBI Taxonomy" id="22663"/>
    <lineage>
        <taxon>Eukaryota</taxon>
        <taxon>Viridiplantae</taxon>
        <taxon>Streptophyta</taxon>
        <taxon>Embryophyta</taxon>
        <taxon>Tracheophyta</taxon>
        <taxon>Spermatophyta</taxon>
        <taxon>Magnoliopsida</taxon>
        <taxon>eudicotyledons</taxon>
        <taxon>Gunneridae</taxon>
        <taxon>Pentapetalae</taxon>
        <taxon>rosids</taxon>
        <taxon>malvids</taxon>
        <taxon>Myrtales</taxon>
        <taxon>Lythraceae</taxon>
        <taxon>Punica</taxon>
    </lineage>
</organism>
<gene>
    <name evidence="2" type="ORF">CRG98_030426</name>
</gene>
<feature type="region of interest" description="Disordered" evidence="1">
    <location>
        <begin position="22"/>
        <end position="62"/>
    </location>
</feature>
<accession>A0A2I0IYU2</accession>
<feature type="compositionally biased region" description="Polar residues" evidence="1">
    <location>
        <begin position="32"/>
        <end position="52"/>
    </location>
</feature>
<name>A0A2I0IYU2_PUNGR</name>
<dbReference type="Proteomes" id="UP000233551">
    <property type="component" value="Unassembled WGS sequence"/>
</dbReference>
<comment type="caution">
    <text evidence="2">The sequence shown here is derived from an EMBL/GenBank/DDBJ whole genome shotgun (WGS) entry which is preliminary data.</text>
</comment>
<sequence>TTALLPDFLKCGLPAAGVARPPNIDKADNRKVPNSLSEITNPLNSVKGNAENSRGRKHARHEIEFRTARLRGARKGKSFGESDLIQRPLELKQARKRSKQAGTRAFRFRGDRRRASQGSTGDLHRGLADLGNEVNVKFNAPSCC</sequence>
<evidence type="ECO:0000313" key="3">
    <source>
        <dbReference type="Proteomes" id="UP000233551"/>
    </source>
</evidence>
<reference evidence="2 3" key="1">
    <citation type="submission" date="2017-11" db="EMBL/GenBank/DDBJ databases">
        <title>De-novo sequencing of pomegranate (Punica granatum L.) genome.</title>
        <authorList>
            <person name="Akparov Z."/>
            <person name="Amiraslanov A."/>
            <person name="Hajiyeva S."/>
            <person name="Abbasov M."/>
            <person name="Kaur K."/>
            <person name="Hamwieh A."/>
            <person name="Solovyev V."/>
            <person name="Salamov A."/>
            <person name="Braich B."/>
            <person name="Kosarev P."/>
            <person name="Mahmoud A."/>
            <person name="Hajiyev E."/>
            <person name="Babayeva S."/>
            <person name="Izzatullayeva V."/>
            <person name="Mammadov A."/>
            <person name="Mammadov A."/>
            <person name="Sharifova S."/>
            <person name="Ojaghi J."/>
            <person name="Eynullazada K."/>
            <person name="Bayramov B."/>
            <person name="Abdulazimova A."/>
            <person name="Shahmuradov I."/>
        </authorList>
    </citation>
    <scope>NUCLEOTIDE SEQUENCE [LARGE SCALE GENOMIC DNA]</scope>
    <source>
        <strain evidence="3">cv. AG2017</strain>
        <tissue evidence="2">Leaf</tissue>
    </source>
</reference>
<dbReference type="EMBL" id="PGOL01002269">
    <property type="protein sequence ID" value="PKI49178.1"/>
    <property type="molecule type" value="Genomic_DNA"/>
</dbReference>
<keyword evidence="3" id="KW-1185">Reference proteome</keyword>